<evidence type="ECO:0000259" key="1">
    <source>
        <dbReference type="SMART" id="SM00355"/>
    </source>
</evidence>
<dbReference type="GO" id="GO:0004540">
    <property type="term" value="F:RNA nuclease activity"/>
    <property type="evidence" value="ECO:0007669"/>
    <property type="project" value="InterPro"/>
</dbReference>
<proteinExistence type="predicted"/>
<dbReference type="Proteomes" id="UP000489600">
    <property type="component" value="Unassembled WGS sequence"/>
</dbReference>
<feature type="domain" description="C2H2-type" evidence="1">
    <location>
        <begin position="470"/>
        <end position="494"/>
    </location>
</feature>
<dbReference type="PANTHER" id="PTHR14379">
    <property type="entry name" value="LIMKAIN B LKAP"/>
    <property type="match status" value="1"/>
</dbReference>
<name>A0A565C153_9BRAS</name>
<dbReference type="InterPro" id="IPR013087">
    <property type="entry name" value="Znf_C2H2_type"/>
</dbReference>
<dbReference type="GO" id="GO:0010468">
    <property type="term" value="P:regulation of gene expression"/>
    <property type="evidence" value="ECO:0007669"/>
    <property type="project" value="InterPro"/>
</dbReference>
<keyword evidence="3" id="KW-1185">Reference proteome</keyword>
<dbReference type="PANTHER" id="PTHR14379:SF22">
    <property type="entry name" value="ENDONUCLEASE OR GLYCOSYL HYDROLASE"/>
    <property type="match status" value="1"/>
</dbReference>
<dbReference type="InterPro" id="IPR024768">
    <property type="entry name" value="Marf1"/>
</dbReference>
<feature type="domain" description="C2H2-type" evidence="1">
    <location>
        <begin position="513"/>
        <end position="537"/>
    </location>
</feature>
<dbReference type="OrthoDB" id="1109220at2759"/>
<dbReference type="CDD" id="cd10910">
    <property type="entry name" value="PIN_limkain_b1_N_like"/>
    <property type="match status" value="2"/>
</dbReference>
<evidence type="ECO:0000313" key="2">
    <source>
        <dbReference type="EMBL" id="VVB07322.1"/>
    </source>
</evidence>
<dbReference type="AlphaFoldDB" id="A0A565C153"/>
<gene>
    <name evidence="2" type="ORF">ANE_LOCUS17766</name>
</gene>
<accession>A0A565C153</accession>
<dbReference type="GO" id="GO:0005777">
    <property type="term" value="C:peroxisome"/>
    <property type="evidence" value="ECO:0007669"/>
    <property type="project" value="InterPro"/>
</dbReference>
<dbReference type="SMART" id="SM00355">
    <property type="entry name" value="ZnF_C2H2"/>
    <property type="match status" value="3"/>
</dbReference>
<dbReference type="InterPro" id="IPR021139">
    <property type="entry name" value="NYN"/>
</dbReference>
<organism evidence="2 3">
    <name type="scientific">Arabis nemorensis</name>
    <dbReference type="NCBI Taxonomy" id="586526"/>
    <lineage>
        <taxon>Eukaryota</taxon>
        <taxon>Viridiplantae</taxon>
        <taxon>Streptophyta</taxon>
        <taxon>Embryophyta</taxon>
        <taxon>Tracheophyta</taxon>
        <taxon>Spermatophyta</taxon>
        <taxon>Magnoliopsida</taxon>
        <taxon>eudicotyledons</taxon>
        <taxon>Gunneridae</taxon>
        <taxon>Pentapetalae</taxon>
        <taxon>rosids</taxon>
        <taxon>malvids</taxon>
        <taxon>Brassicales</taxon>
        <taxon>Brassicaceae</taxon>
        <taxon>Arabideae</taxon>
        <taxon>Arabis</taxon>
    </lineage>
</organism>
<dbReference type="Pfam" id="PF01936">
    <property type="entry name" value="NYN"/>
    <property type="match status" value="1"/>
</dbReference>
<reference evidence="2" key="1">
    <citation type="submission" date="2019-07" db="EMBL/GenBank/DDBJ databases">
        <authorList>
            <person name="Dittberner H."/>
        </authorList>
    </citation>
    <scope>NUCLEOTIDE SEQUENCE [LARGE SCALE GENOMIC DNA]</scope>
</reference>
<evidence type="ECO:0000313" key="3">
    <source>
        <dbReference type="Proteomes" id="UP000489600"/>
    </source>
</evidence>
<dbReference type="EMBL" id="CABITT030000006">
    <property type="protein sequence ID" value="VVB07322.1"/>
    <property type="molecule type" value="Genomic_DNA"/>
</dbReference>
<comment type="caution">
    <text evidence="2">The sequence shown here is derived from an EMBL/GenBank/DDBJ whole genome shotgun (WGS) entry which is preliminary data.</text>
</comment>
<feature type="domain" description="C2H2-type" evidence="1">
    <location>
        <begin position="168"/>
        <end position="192"/>
    </location>
</feature>
<sequence length="591" mass="67399">MLRSPIGVWWDINTCPVPDGIDVDSVHSHIQRQLRRHFILTELSIFCVGNLERIPRRVLEEISSSGILLRHVPLFGWSALCDHMREWKKRYPSARFIMLISGDISWFTGSWFNSSIHSLGYCILRAFPAPRPPGYPAYDEWVWEELLVLGKNGFMPITPIPPKREHVSFCTLCGFPSQSVDVFYKHLQSREHTCELVQSVLAFVDENNNISHFLKLSDYPDFCPGLDLTIPWTGGDLSQNMSCLSHLSFYLRLFNQRSKISRVFHKTPTGVWRDINTSPIPDGSDPSFVGSRIESAPTTGVWWDINTCPIPDGYDPGLVRWRIESALQGYLGPGCPVTIFCIGNLEFISPQVLKEISSSGILLIHAVSGWEAVLTLWHEWKRRNPPPAKILLISADRSWINSFCFSLGYTILRALPNPQSFPPCTSTHAWDWASLLEEKSCLVDTITNSSCIRLTQSENSSLLKDEPASWYCTLCEIPSQSCDDFFNHLETTSHSQKLWSMVPLNKFRNKPRFLCTICNYPGYDHLNFDIHLTSEKHAQKVKEKKKMEVASCHEQEEEDLVLAFVDENNDPSMCSKLFDYPGSDECNMTIP</sequence>
<protein>
    <recommendedName>
        <fullName evidence="1">C2H2-type domain-containing protein</fullName>
    </recommendedName>
</protein>